<keyword evidence="4" id="KW-1185">Reference proteome</keyword>
<evidence type="ECO:0000313" key="3">
    <source>
        <dbReference type="EMBL" id="SHH01956.1"/>
    </source>
</evidence>
<dbReference type="STRING" id="468056.SAMN05443549_1117"/>
<dbReference type="AlphaFoldDB" id="A0A1M5PJE6"/>
<dbReference type="PANTHER" id="PTHR10900">
    <property type="entry name" value="PERIOSTIN-RELATED"/>
    <property type="match status" value="1"/>
</dbReference>
<evidence type="ECO:0000313" key="4">
    <source>
        <dbReference type="Proteomes" id="UP000184516"/>
    </source>
</evidence>
<dbReference type="Pfam" id="PF02469">
    <property type="entry name" value="Fasciclin"/>
    <property type="match status" value="2"/>
</dbReference>
<feature type="domain" description="FAS1" evidence="2">
    <location>
        <begin position="38"/>
        <end position="176"/>
    </location>
</feature>
<keyword evidence="1" id="KW-0732">Signal</keyword>
<protein>
    <submittedName>
        <fullName evidence="3">Uncaracterized surface protein containing fasciclin (FAS1) repeats</fullName>
    </submittedName>
</protein>
<dbReference type="SUPFAM" id="SSF82153">
    <property type="entry name" value="FAS1 domain"/>
    <property type="match status" value="2"/>
</dbReference>
<evidence type="ECO:0000256" key="1">
    <source>
        <dbReference type="SAM" id="SignalP"/>
    </source>
</evidence>
<dbReference type="InterPro" id="IPR050904">
    <property type="entry name" value="Adhesion/Biosynth-related"/>
</dbReference>
<dbReference type="GO" id="GO:0005615">
    <property type="term" value="C:extracellular space"/>
    <property type="evidence" value="ECO:0007669"/>
    <property type="project" value="TreeGrafter"/>
</dbReference>
<dbReference type="OrthoDB" id="9800666at2"/>
<dbReference type="EMBL" id="FQWB01000011">
    <property type="protein sequence ID" value="SHH01956.1"/>
    <property type="molecule type" value="Genomic_DNA"/>
</dbReference>
<proteinExistence type="predicted"/>
<dbReference type="InterPro" id="IPR036378">
    <property type="entry name" value="FAS1_dom_sf"/>
</dbReference>
<dbReference type="SMART" id="SM00554">
    <property type="entry name" value="FAS1"/>
    <property type="match status" value="2"/>
</dbReference>
<dbReference type="Gene3D" id="2.30.180.10">
    <property type="entry name" value="FAS1 domain"/>
    <property type="match status" value="2"/>
</dbReference>
<evidence type="ECO:0000259" key="2">
    <source>
        <dbReference type="PROSITE" id="PS50213"/>
    </source>
</evidence>
<feature type="chain" id="PRO_5012319128" evidence="1">
    <location>
        <begin position="20"/>
        <end position="570"/>
    </location>
</feature>
<dbReference type="RefSeq" id="WP_073371942.1">
    <property type="nucleotide sequence ID" value="NZ_FQWB01000011.1"/>
</dbReference>
<reference evidence="4" key="1">
    <citation type="submission" date="2016-11" db="EMBL/GenBank/DDBJ databases">
        <authorList>
            <person name="Varghese N."/>
            <person name="Submissions S."/>
        </authorList>
    </citation>
    <scope>NUCLEOTIDE SEQUENCE [LARGE SCALE GENOMIC DNA]</scope>
    <source>
        <strain evidence="4">DSM 19978</strain>
    </source>
</reference>
<accession>A0A1M5PJE6</accession>
<dbReference type="PANTHER" id="PTHR10900:SF77">
    <property type="entry name" value="FI19380P1"/>
    <property type="match status" value="1"/>
</dbReference>
<dbReference type="Proteomes" id="UP000184516">
    <property type="component" value="Unassembled WGS sequence"/>
</dbReference>
<name>A0A1M5PJE6_9FLAO</name>
<feature type="signal peptide" evidence="1">
    <location>
        <begin position="1"/>
        <end position="19"/>
    </location>
</feature>
<sequence length="570" mass="63112">MKRLLRLPDLLRLSLVVLTALVFQNCTPEKIKERTDETLNMTDYLRANPEYSMFLEILNITNYASFMNTYGTYTLFLPTNEAVKQYLNDVGVSSLKDVPLADLQNIAKIHILDQKINTTSFSDGKIAAPSMYGQYLITGAANINGVSYTTVNKTSNIVASNVEVGNGVIHVIDKVLRVADKTLAQTIEADANLSLFTEVLKATGWYDKLNQPLSYDPNKEGSHLTVLVQTNEVFSKSGFTTLDALKAKYSTSGDPMSATDGLNLFVQYHIVPKLNYQADFATTPVFVTKAPLEVISSKLIKGQIYLNRDEFAGVLEEGVAIVRELSDITCSNGVLHCVDGHFSIVKRLPMPVYFDLCNQPEFAANVANYRKPGGIQFGYALGGFSEITWEGSKTLKFSWVPNNDAWNGDQVEVERLRPTGLKMVTFTTPVIIKGRYKIWVSYRSNGSASNEVKAFFNGVQLSRTINLRETANNPNGTGAITDRVLESQGYKRPMYPFKVTSINSRLVGIVEVETTGRHKFTLHSDADGGQAWFDVVEFRPVDMDQIWPKFKGGLAGAGGFVTRAEAPTDN</sequence>
<dbReference type="InterPro" id="IPR000782">
    <property type="entry name" value="FAS1_domain"/>
</dbReference>
<dbReference type="PROSITE" id="PS50213">
    <property type="entry name" value="FAS1"/>
    <property type="match status" value="2"/>
</dbReference>
<gene>
    <name evidence="3" type="ORF">SAMN05443549_1117</name>
</gene>
<organism evidence="3 4">
    <name type="scientific">Flavobacterium fluvii</name>
    <dbReference type="NCBI Taxonomy" id="468056"/>
    <lineage>
        <taxon>Bacteria</taxon>
        <taxon>Pseudomonadati</taxon>
        <taxon>Bacteroidota</taxon>
        <taxon>Flavobacteriia</taxon>
        <taxon>Flavobacteriales</taxon>
        <taxon>Flavobacteriaceae</taxon>
        <taxon>Flavobacterium</taxon>
    </lineage>
</organism>
<feature type="domain" description="FAS1" evidence="2">
    <location>
        <begin position="180"/>
        <end position="342"/>
    </location>
</feature>